<dbReference type="InterPro" id="IPR011009">
    <property type="entry name" value="Kinase-like_dom_sf"/>
</dbReference>
<dbReference type="PROSITE" id="PS50011">
    <property type="entry name" value="PROTEIN_KINASE_DOM"/>
    <property type="match status" value="1"/>
</dbReference>
<evidence type="ECO:0000256" key="13">
    <source>
        <dbReference type="PIRSR" id="PIRSR037393-1"/>
    </source>
</evidence>
<feature type="signal peptide" evidence="18">
    <location>
        <begin position="1"/>
        <end position="18"/>
    </location>
</feature>
<comment type="catalytic activity">
    <reaction evidence="17">
        <text>L-threonyl-[receptor-protein] + ATP = O-phospho-L-threonyl-[receptor-protein] + ADP + H(+)</text>
        <dbReference type="Rhea" id="RHEA:44880"/>
        <dbReference type="Rhea" id="RHEA-COMP:11024"/>
        <dbReference type="Rhea" id="RHEA-COMP:11025"/>
        <dbReference type="ChEBI" id="CHEBI:15378"/>
        <dbReference type="ChEBI" id="CHEBI:30013"/>
        <dbReference type="ChEBI" id="CHEBI:30616"/>
        <dbReference type="ChEBI" id="CHEBI:61977"/>
        <dbReference type="ChEBI" id="CHEBI:456216"/>
        <dbReference type="EC" id="2.7.11.30"/>
    </reaction>
</comment>
<keyword evidence="11 17" id="KW-0472">Membrane</keyword>
<keyword evidence="12 17" id="KW-0675">Receptor</keyword>
<dbReference type="PROSITE" id="PS00107">
    <property type="entry name" value="PROTEIN_KINASE_ATP"/>
    <property type="match status" value="1"/>
</dbReference>
<dbReference type="InterPro" id="IPR000719">
    <property type="entry name" value="Prot_kinase_dom"/>
</dbReference>
<evidence type="ECO:0000256" key="12">
    <source>
        <dbReference type="ARBA" id="ARBA00023170"/>
    </source>
</evidence>
<sequence length="569" mass="64318">MGSLNIIYLLSILSIAYTQIVDKGPSAESIRRVQELRQILKKHETHLETPWASDDLYCSCTQDACDSDIVAIAGKNFSGICRVKHGGACGLTISRKGLSEIEFVHKECFDKDELQPPGRPFQCQTIKASKTYTYTEKECCYDDMCNDREITIPTKTIESSEGLHWYMLLLFFVAVFFSAVGLIVGVFWCRNEKSKTYFRGLVARFIHRAPRAEDDILISPKCKTQLDKFLDDLEVSSSTGSGAGAPMLAHRTIARQIQLGTCIGKGRFGEVFIGEWKGEKVAVKIFISRDEKSWSRETEVYQTNMLRHSNLLRWIASDNKDTGTLTQLWLVTEYLPLGSLYDYLEKNTLSTTIGVQMLRSIAHGLSYLHAEVPGVNNQCIKPAIAHRDLKTKNILIKNDMTCAIADLGLAVRYMNGEIDIPENSRGGTVRYLAPEFLDETMVTNRFNSYVNLDIYALALVFWEVARRMEYSLVAWGALPYEPPYFEFVPRDPTIEEMRQCVCVEGHRPTIPDDWKNSGAMIEITRIVQECWANNPNSRHTALNIRCSLDNLKASSKILSQSLNSQESVS</sequence>
<dbReference type="SUPFAM" id="SSF56112">
    <property type="entry name" value="Protein kinase-like (PK-like)"/>
    <property type="match status" value="1"/>
</dbReference>
<dbReference type="GO" id="GO:0005886">
    <property type="term" value="C:plasma membrane"/>
    <property type="evidence" value="ECO:0007669"/>
    <property type="project" value="TreeGrafter"/>
</dbReference>
<evidence type="ECO:0000259" key="19">
    <source>
        <dbReference type="PROSITE" id="PS50011"/>
    </source>
</evidence>
<dbReference type="Pfam" id="PF07714">
    <property type="entry name" value="PK_Tyr_Ser-Thr"/>
    <property type="match status" value="1"/>
</dbReference>
<dbReference type="InterPro" id="IPR001245">
    <property type="entry name" value="Ser-Thr/Tyr_kinase_cat_dom"/>
</dbReference>
<evidence type="ECO:0000256" key="1">
    <source>
        <dbReference type="ARBA" id="ARBA00004479"/>
    </source>
</evidence>
<dbReference type="PROSITE" id="PS00108">
    <property type="entry name" value="PROTEIN_KINASE_ST"/>
    <property type="match status" value="1"/>
</dbReference>
<evidence type="ECO:0000313" key="21">
    <source>
        <dbReference type="Proteomes" id="UP000887540"/>
    </source>
</evidence>
<dbReference type="PANTHER" id="PTHR23255:SF71">
    <property type="entry name" value="RECEPTOR PROTEIN SERINE_THREONINE KINASE"/>
    <property type="match status" value="1"/>
</dbReference>
<evidence type="ECO:0000313" key="22">
    <source>
        <dbReference type="WBParaSite" id="ACRNAN_scaffold622.g16188.t1"/>
    </source>
</evidence>
<organism evidence="21 22">
    <name type="scientific">Acrobeloides nanus</name>
    <dbReference type="NCBI Taxonomy" id="290746"/>
    <lineage>
        <taxon>Eukaryota</taxon>
        <taxon>Metazoa</taxon>
        <taxon>Ecdysozoa</taxon>
        <taxon>Nematoda</taxon>
        <taxon>Chromadorea</taxon>
        <taxon>Rhabditida</taxon>
        <taxon>Tylenchina</taxon>
        <taxon>Cephalobomorpha</taxon>
        <taxon>Cephaloboidea</taxon>
        <taxon>Cephalobidae</taxon>
        <taxon>Acrobeloides</taxon>
    </lineage>
</organism>
<dbReference type="PROSITE" id="PS51256">
    <property type="entry name" value="GS"/>
    <property type="match status" value="1"/>
</dbReference>
<dbReference type="GO" id="GO:0006950">
    <property type="term" value="P:response to stress"/>
    <property type="evidence" value="ECO:0007669"/>
    <property type="project" value="UniProtKB-ARBA"/>
</dbReference>
<keyword evidence="6 18" id="KW-0732">Signal</keyword>
<feature type="binding site" evidence="14 16">
    <location>
        <position position="284"/>
    </location>
    <ligand>
        <name>ATP</name>
        <dbReference type="ChEBI" id="CHEBI:30616"/>
    </ligand>
</feature>
<dbReference type="WBParaSite" id="ACRNAN_scaffold622.g16188.t1">
    <property type="protein sequence ID" value="ACRNAN_scaffold622.g16188.t1"/>
    <property type="gene ID" value="ACRNAN_scaffold622.g16188"/>
</dbReference>
<keyword evidence="15" id="KW-1015">Disulfide bond</keyword>
<evidence type="ECO:0000256" key="14">
    <source>
        <dbReference type="PIRSR" id="PIRSR037393-2"/>
    </source>
</evidence>
<keyword evidence="17" id="KW-0464">Manganese</keyword>
<keyword evidence="17" id="KW-0460">Magnesium</keyword>
<proteinExistence type="inferred from homology"/>
<evidence type="ECO:0000256" key="6">
    <source>
        <dbReference type="ARBA" id="ARBA00022729"/>
    </source>
</evidence>
<dbReference type="SMART" id="SM00220">
    <property type="entry name" value="S_TKc"/>
    <property type="match status" value="1"/>
</dbReference>
<dbReference type="EC" id="2.7.11.30" evidence="17"/>
<dbReference type="GO" id="GO:0046872">
    <property type="term" value="F:metal ion binding"/>
    <property type="evidence" value="ECO:0007669"/>
    <property type="project" value="UniProtKB-KW"/>
</dbReference>
<dbReference type="Pfam" id="PF08515">
    <property type="entry name" value="TGF_beta_GS"/>
    <property type="match status" value="1"/>
</dbReference>
<dbReference type="InterPro" id="IPR008271">
    <property type="entry name" value="Ser/Thr_kinase_AS"/>
</dbReference>
<comment type="subcellular location">
    <subcellularLocation>
        <location evidence="1 17">Membrane</location>
        <topology evidence="1 17">Single-pass type I membrane protein</topology>
    </subcellularLocation>
</comment>
<dbReference type="InterPro" id="IPR017441">
    <property type="entry name" value="Protein_kinase_ATP_BS"/>
</dbReference>
<keyword evidence="17" id="KW-0479">Metal-binding</keyword>
<evidence type="ECO:0000256" key="10">
    <source>
        <dbReference type="ARBA" id="ARBA00022989"/>
    </source>
</evidence>
<reference evidence="22" key="1">
    <citation type="submission" date="2022-11" db="UniProtKB">
        <authorList>
            <consortium name="WormBaseParasite"/>
        </authorList>
    </citation>
    <scope>IDENTIFICATION</scope>
</reference>
<keyword evidence="4 17" id="KW-0808">Transferase</keyword>
<evidence type="ECO:0000256" key="3">
    <source>
        <dbReference type="ARBA" id="ARBA00022527"/>
    </source>
</evidence>
<dbReference type="Proteomes" id="UP000887540">
    <property type="component" value="Unplaced"/>
</dbReference>
<comment type="cofactor">
    <cofactor evidence="17">
        <name>Mg(2+)</name>
        <dbReference type="ChEBI" id="CHEBI:18420"/>
    </cofactor>
    <cofactor evidence="17">
        <name>Mn(2+)</name>
        <dbReference type="ChEBI" id="CHEBI:29035"/>
    </cofactor>
</comment>
<keyword evidence="3 17" id="KW-0723">Serine/threonine-protein kinase</keyword>
<evidence type="ECO:0000256" key="9">
    <source>
        <dbReference type="ARBA" id="ARBA00022840"/>
    </source>
</evidence>
<dbReference type="GO" id="GO:0005524">
    <property type="term" value="F:ATP binding"/>
    <property type="evidence" value="ECO:0007669"/>
    <property type="project" value="UniProtKB-UniRule"/>
</dbReference>
<feature type="disulfide bond" evidence="15">
    <location>
        <begin position="140"/>
        <end position="145"/>
    </location>
</feature>
<feature type="domain" description="GS" evidence="20">
    <location>
        <begin position="224"/>
        <end position="256"/>
    </location>
</feature>
<feature type="active site" description="Proton acceptor" evidence="13">
    <location>
        <position position="388"/>
    </location>
</feature>
<dbReference type="InterPro" id="IPR003605">
    <property type="entry name" value="GS_dom"/>
</dbReference>
<evidence type="ECO:0000256" key="8">
    <source>
        <dbReference type="ARBA" id="ARBA00022777"/>
    </source>
</evidence>
<keyword evidence="7 14" id="KW-0547">Nucleotide-binding</keyword>
<evidence type="ECO:0000259" key="20">
    <source>
        <dbReference type="PROSITE" id="PS51256"/>
    </source>
</evidence>
<evidence type="ECO:0000256" key="15">
    <source>
        <dbReference type="PIRSR" id="PIRSR037393-3"/>
    </source>
</evidence>
<dbReference type="Gene3D" id="1.10.510.10">
    <property type="entry name" value="Transferase(Phosphotransferase) domain 1"/>
    <property type="match status" value="1"/>
</dbReference>
<dbReference type="AlphaFoldDB" id="A0A914E7H0"/>
<evidence type="ECO:0000256" key="5">
    <source>
        <dbReference type="ARBA" id="ARBA00022692"/>
    </source>
</evidence>
<dbReference type="SMART" id="SM00467">
    <property type="entry name" value="GS"/>
    <property type="match status" value="1"/>
</dbReference>
<dbReference type="GO" id="GO:0043235">
    <property type="term" value="C:receptor complex"/>
    <property type="evidence" value="ECO:0007669"/>
    <property type="project" value="InterPro"/>
</dbReference>
<dbReference type="InterPro" id="IPR000333">
    <property type="entry name" value="TGFB_receptor"/>
</dbReference>
<accession>A0A914E7H0</accession>
<evidence type="ECO:0000256" key="17">
    <source>
        <dbReference type="RuleBase" id="RU361271"/>
    </source>
</evidence>
<evidence type="ECO:0000256" key="16">
    <source>
        <dbReference type="PROSITE-ProRule" id="PRU10141"/>
    </source>
</evidence>
<evidence type="ECO:0000256" key="18">
    <source>
        <dbReference type="SAM" id="SignalP"/>
    </source>
</evidence>
<evidence type="ECO:0000256" key="4">
    <source>
        <dbReference type="ARBA" id="ARBA00022679"/>
    </source>
</evidence>
<name>A0A914E7H0_9BILA</name>
<keyword evidence="5 17" id="KW-0812">Transmembrane</keyword>
<dbReference type="Gene3D" id="3.30.200.20">
    <property type="entry name" value="Phosphorylase Kinase, domain 1"/>
    <property type="match status" value="1"/>
</dbReference>
<evidence type="ECO:0000256" key="7">
    <source>
        <dbReference type="ARBA" id="ARBA00022741"/>
    </source>
</evidence>
<protein>
    <recommendedName>
        <fullName evidence="17">Serine/threonine-protein kinase receptor</fullName>
        <ecNumber evidence="17">2.7.11.30</ecNumber>
    </recommendedName>
</protein>
<comment type="similarity">
    <text evidence="2 17">Belongs to the protein kinase superfamily. TKL Ser/Thr protein kinase family. TGFB receptor subfamily.</text>
</comment>
<evidence type="ECO:0000256" key="2">
    <source>
        <dbReference type="ARBA" id="ARBA00009605"/>
    </source>
</evidence>
<dbReference type="PRINTS" id="PR00653">
    <property type="entry name" value="ACTIVIN2R"/>
</dbReference>
<keyword evidence="21" id="KW-1185">Reference proteome</keyword>
<feature type="domain" description="Protein kinase" evidence="19">
    <location>
        <begin position="257"/>
        <end position="558"/>
    </location>
</feature>
<keyword evidence="8 17" id="KW-0418">Kinase</keyword>
<evidence type="ECO:0000256" key="11">
    <source>
        <dbReference type="ARBA" id="ARBA00023136"/>
    </source>
</evidence>
<dbReference type="GO" id="GO:0071363">
    <property type="term" value="P:cellular response to growth factor stimulus"/>
    <property type="evidence" value="ECO:0007669"/>
    <property type="project" value="TreeGrafter"/>
</dbReference>
<dbReference type="GO" id="GO:0004675">
    <property type="term" value="F:transmembrane receptor protein serine/threonine kinase activity"/>
    <property type="evidence" value="ECO:0007669"/>
    <property type="project" value="UniProtKB-EC"/>
</dbReference>
<keyword evidence="10 17" id="KW-1133">Transmembrane helix</keyword>
<feature type="transmembrane region" description="Helical" evidence="17">
    <location>
        <begin position="165"/>
        <end position="189"/>
    </location>
</feature>
<feature type="chain" id="PRO_5036696164" description="Serine/threonine-protein kinase receptor" evidence="18">
    <location>
        <begin position="19"/>
        <end position="569"/>
    </location>
</feature>
<dbReference type="PANTHER" id="PTHR23255">
    <property type="entry name" value="TRANSFORMING GROWTH FACTOR-BETA RECEPTOR TYPE I AND II"/>
    <property type="match status" value="1"/>
</dbReference>
<keyword evidence="9 14" id="KW-0067">ATP-binding</keyword>